<protein>
    <submittedName>
        <fullName evidence="1">Uncharacterized protein</fullName>
    </submittedName>
</protein>
<name>A0A9D4GGB7_DREPO</name>
<dbReference type="AlphaFoldDB" id="A0A9D4GGB7"/>
<reference evidence="1" key="2">
    <citation type="submission" date="2020-11" db="EMBL/GenBank/DDBJ databases">
        <authorList>
            <person name="McCartney M.A."/>
            <person name="Auch B."/>
            <person name="Kono T."/>
            <person name="Mallez S."/>
            <person name="Becker A."/>
            <person name="Gohl D.M."/>
            <person name="Silverstein K.A.T."/>
            <person name="Koren S."/>
            <person name="Bechman K.B."/>
            <person name="Herman A."/>
            <person name="Abrahante J.E."/>
            <person name="Garbe J."/>
        </authorList>
    </citation>
    <scope>NUCLEOTIDE SEQUENCE</scope>
    <source>
        <strain evidence="1">Duluth1</strain>
        <tissue evidence="1">Whole animal</tissue>
    </source>
</reference>
<gene>
    <name evidence="1" type="ORF">DPMN_117857</name>
</gene>
<evidence type="ECO:0000313" key="1">
    <source>
        <dbReference type="EMBL" id="KAH3816342.1"/>
    </source>
</evidence>
<dbReference type="Proteomes" id="UP000828390">
    <property type="component" value="Unassembled WGS sequence"/>
</dbReference>
<evidence type="ECO:0000313" key="2">
    <source>
        <dbReference type="Proteomes" id="UP000828390"/>
    </source>
</evidence>
<accession>A0A9D4GGB7</accession>
<comment type="caution">
    <text evidence="1">The sequence shown here is derived from an EMBL/GenBank/DDBJ whole genome shotgun (WGS) entry which is preliminary data.</text>
</comment>
<reference evidence="1" key="1">
    <citation type="journal article" date="2019" name="bioRxiv">
        <title>The Genome of the Zebra Mussel, Dreissena polymorpha: A Resource for Invasive Species Research.</title>
        <authorList>
            <person name="McCartney M.A."/>
            <person name="Auch B."/>
            <person name="Kono T."/>
            <person name="Mallez S."/>
            <person name="Zhang Y."/>
            <person name="Obille A."/>
            <person name="Becker A."/>
            <person name="Abrahante J.E."/>
            <person name="Garbe J."/>
            <person name="Badalamenti J.P."/>
            <person name="Herman A."/>
            <person name="Mangelson H."/>
            <person name="Liachko I."/>
            <person name="Sullivan S."/>
            <person name="Sone E.D."/>
            <person name="Koren S."/>
            <person name="Silverstein K.A.T."/>
            <person name="Beckman K.B."/>
            <person name="Gohl D.M."/>
        </authorList>
    </citation>
    <scope>NUCLEOTIDE SEQUENCE</scope>
    <source>
        <strain evidence="1">Duluth1</strain>
        <tissue evidence="1">Whole animal</tissue>
    </source>
</reference>
<keyword evidence="2" id="KW-1185">Reference proteome</keyword>
<organism evidence="1 2">
    <name type="scientific">Dreissena polymorpha</name>
    <name type="common">Zebra mussel</name>
    <name type="synonym">Mytilus polymorpha</name>
    <dbReference type="NCBI Taxonomy" id="45954"/>
    <lineage>
        <taxon>Eukaryota</taxon>
        <taxon>Metazoa</taxon>
        <taxon>Spiralia</taxon>
        <taxon>Lophotrochozoa</taxon>
        <taxon>Mollusca</taxon>
        <taxon>Bivalvia</taxon>
        <taxon>Autobranchia</taxon>
        <taxon>Heteroconchia</taxon>
        <taxon>Euheterodonta</taxon>
        <taxon>Imparidentia</taxon>
        <taxon>Neoheterodontei</taxon>
        <taxon>Myida</taxon>
        <taxon>Dreissenoidea</taxon>
        <taxon>Dreissenidae</taxon>
        <taxon>Dreissena</taxon>
    </lineage>
</organism>
<dbReference type="EMBL" id="JAIWYP010000005">
    <property type="protein sequence ID" value="KAH3816342.1"/>
    <property type="molecule type" value="Genomic_DNA"/>
</dbReference>
<sequence>MVDREGRQKLAEVVTEEYGLDKPTLVYYNENTGALIVGNHRNKYIRVFKTTNM</sequence>
<proteinExistence type="predicted"/>